<sequence length="258" mass="27886">MQGAQSLERAILILRVVGHHNRNGVRLTDVAVATSLPQPTAHRILSSLAAKGLVAQDKESKRYFLGSVLAEFGITAAERYDFIDLCKPSMGRLASESADTAFVSKRSDMDLICLDRRLGTFPSKAFVLDVGVRRPLGVGASGLALLLGLPLDEARCVLQANAKLIGLLQMQDIDAALADLARFSLQGYALHDRRDTDVRSMAVPIRDGYGVPFACFSISASTARMPAQRIPSIVTLLKREAAWVQSLIKAGQAPEVIF</sequence>
<dbReference type="InterPro" id="IPR005471">
    <property type="entry name" value="Tscrpt_reg_IclR_N"/>
</dbReference>
<dbReference type="PROSITE" id="PS51077">
    <property type="entry name" value="HTH_ICLR"/>
    <property type="match status" value="1"/>
</dbReference>
<dbReference type="Proteomes" id="UP000214603">
    <property type="component" value="Unassembled WGS sequence"/>
</dbReference>
<dbReference type="RefSeq" id="WP_088603678.1">
    <property type="nucleotide sequence ID" value="NZ_NJIH01000007.1"/>
</dbReference>
<evidence type="ECO:0000256" key="3">
    <source>
        <dbReference type="ARBA" id="ARBA00023163"/>
    </source>
</evidence>
<organism evidence="6 7">
    <name type="scientific">Candidimonas nitroreducens</name>
    <dbReference type="NCBI Taxonomy" id="683354"/>
    <lineage>
        <taxon>Bacteria</taxon>
        <taxon>Pseudomonadati</taxon>
        <taxon>Pseudomonadota</taxon>
        <taxon>Betaproteobacteria</taxon>
        <taxon>Burkholderiales</taxon>
        <taxon>Alcaligenaceae</taxon>
        <taxon>Candidimonas</taxon>
    </lineage>
</organism>
<evidence type="ECO:0000256" key="2">
    <source>
        <dbReference type="ARBA" id="ARBA00023125"/>
    </source>
</evidence>
<evidence type="ECO:0000259" key="5">
    <source>
        <dbReference type="PROSITE" id="PS51078"/>
    </source>
</evidence>
<dbReference type="Gene3D" id="3.30.450.40">
    <property type="match status" value="1"/>
</dbReference>
<dbReference type="SMART" id="SM00346">
    <property type="entry name" value="HTH_ICLR"/>
    <property type="match status" value="1"/>
</dbReference>
<evidence type="ECO:0000259" key="4">
    <source>
        <dbReference type="PROSITE" id="PS51077"/>
    </source>
</evidence>
<dbReference type="GO" id="GO:0003677">
    <property type="term" value="F:DNA binding"/>
    <property type="evidence" value="ECO:0007669"/>
    <property type="project" value="UniProtKB-KW"/>
</dbReference>
<name>A0A225MCG6_9BURK</name>
<keyword evidence="7" id="KW-1185">Reference proteome</keyword>
<comment type="caution">
    <text evidence="6">The sequence shown here is derived from an EMBL/GenBank/DDBJ whole genome shotgun (WGS) entry which is preliminary data.</text>
</comment>
<proteinExistence type="predicted"/>
<keyword evidence="3" id="KW-0804">Transcription</keyword>
<dbReference type="InterPro" id="IPR036388">
    <property type="entry name" value="WH-like_DNA-bd_sf"/>
</dbReference>
<dbReference type="AlphaFoldDB" id="A0A225MCG6"/>
<gene>
    <name evidence="6" type="ORF">CEY11_12155</name>
</gene>
<dbReference type="InterPro" id="IPR036390">
    <property type="entry name" value="WH_DNA-bd_sf"/>
</dbReference>
<dbReference type="PROSITE" id="PS51078">
    <property type="entry name" value="ICLR_ED"/>
    <property type="match status" value="1"/>
</dbReference>
<accession>A0A225MCG6</accession>
<dbReference type="PANTHER" id="PTHR30136:SF39">
    <property type="entry name" value="TRANSCRIPTIONAL REGULATORY PROTEIN"/>
    <property type="match status" value="1"/>
</dbReference>
<dbReference type="SUPFAM" id="SSF46785">
    <property type="entry name" value="Winged helix' DNA-binding domain"/>
    <property type="match status" value="1"/>
</dbReference>
<dbReference type="InterPro" id="IPR029016">
    <property type="entry name" value="GAF-like_dom_sf"/>
</dbReference>
<protein>
    <submittedName>
        <fullName evidence="6">IclR family transcriptional regulator</fullName>
    </submittedName>
</protein>
<dbReference type="PANTHER" id="PTHR30136">
    <property type="entry name" value="HELIX-TURN-HELIX TRANSCRIPTIONAL REGULATOR, ICLR FAMILY"/>
    <property type="match status" value="1"/>
</dbReference>
<dbReference type="FunFam" id="1.10.10.10:FF:000056">
    <property type="entry name" value="IclR family transcriptional regulator"/>
    <property type="match status" value="1"/>
</dbReference>
<evidence type="ECO:0000256" key="1">
    <source>
        <dbReference type="ARBA" id="ARBA00023015"/>
    </source>
</evidence>
<dbReference type="Pfam" id="PF09339">
    <property type="entry name" value="HTH_IclR"/>
    <property type="match status" value="1"/>
</dbReference>
<keyword evidence="1" id="KW-0805">Transcription regulation</keyword>
<dbReference type="OrthoDB" id="9807558at2"/>
<evidence type="ECO:0000313" key="7">
    <source>
        <dbReference type="Proteomes" id="UP000214603"/>
    </source>
</evidence>
<dbReference type="InterPro" id="IPR050707">
    <property type="entry name" value="HTH_MetabolicPath_Reg"/>
</dbReference>
<feature type="domain" description="IclR-ED" evidence="5">
    <location>
        <begin position="68"/>
        <end position="250"/>
    </location>
</feature>
<reference evidence="7" key="1">
    <citation type="submission" date="2017-06" db="EMBL/GenBank/DDBJ databases">
        <title>Herbaspirillum phytohormonus sp. nov., isolated from the root nodule of Robinia pseudoacacia in lead-zinc mine.</title>
        <authorList>
            <person name="Fan M."/>
            <person name="Lin Y."/>
        </authorList>
    </citation>
    <scope>NUCLEOTIDE SEQUENCE [LARGE SCALE GENOMIC DNA]</scope>
    <source>
        <strain evidence="7">SC-089</strain>
    </source>
</reference>
<feature type="domain" description="HTH iclR-type" evidence="4">
    <location>
        <begin position="4"/>
        <end position="67"/>
    </location>
</feature>
<dbReference type="InterPro" id="IPR014757">
    <property type="entry name" value="Tscrpt_reg_IclR_C"/>
</dbReference>
<dbReference type="GO" id="GO:0045892">
    <property type="term" value="P:negative regulation of DNA-templated transcription"/>
    <property type="evidence" value="ECO:0007669"/>
    <property type="project" value="TreeGrafter"/>
</dbReference>
<evidence type="ECO:0000313" key="6">
    <source>
        <dbReference type="EMBL" id="OWT58947.1"/>
    </source>
</evidence>
<dbReference type="SUPFAM" id="SSF55781">
    <property type="entry name" value="GAF domain-like"/>
    <property type="match status" value="1"/>
</dbReference>
<keyword evidence="2" id="KW-0238">DNA-binding</keyword>
<dbReference type="Gene3D" id="1.10.10.10">
    <property type="entry name" value="Winged helix-like DNA-binding domain superfamily/Winged helix DNA-binding domain"/>
    <property type="match status" value="1"/>
</dbReference>
<dbReference type="EMBL" id="NJIH01000007">
    <property type="protein sequence ID" value="OWT58947.1"/>
    <property type="molecule type" value="Genomic_DNA"/>
</dbReference>
<dbReference type="Pfam" id="PF01614">
    <property type="entry name" value="IclR_C"/>
    <property type="match status" value="1"/>
</dbReference>
<dbReference type="GO" id="GO:0003700">
    <property type="term" value="F:DNA-binding transcription factor activity"/>
    <property type="evidence" value="ECO:0007669"/>
    <property type="project" value="TreeGrafter"/>
</dbReference>